<dbReference type="EMBL" id="CP086716">
    <property type="protein sequence ID" value="WOO80310.1"/>
    <property type="molecule type" value="Genomic_DNA"/>
</dbReference>
<dbReference type="GO" id="GO:0015179">
    <property type="term" value="F:L-amino acid transmembrane transporter activity"/>
    <property type="evidence" value="ECO:0007669"/>
    <property type="project" value="TreeGrafter"/>
</dbReference>
<sequence>MGRASSEKSKEDFGSGGVADELAQAPVLTNNNGKREFVEKGGLQYVGEQGGNGAQATYQEAHGAPVEKENPLGYNVGWWTTLFLNISMLIGTGIFSTPANILKGTGSVGLALIYWVIGLLISLAGISVYLEFASYFPSRSGAEVVYLEQAYPKPKYFFPIAFAFQTVVLSFSSSNGFVVAQYIFRLTNRSGKDWEVKGVAIASLTLVCVIILLSNRVSMALVNILGVIKVATLLFITFSGFAVLGGAFPDKVKDPKHNFHNSFEGTSKDGYNLSNALVSIIFSYGGFNNSFNLANEVKNPIQTIKRTANTAVSVVFVLYFFVNIAYFAALPKDTILKSNQITATLYFQTLFGKTAAKGLTILPILSAFGNILAVIIGHSRVVREIGRQGVLPWPAFFITTKPFGTPGGAVFITWFVSIIMILIPPAGNAFNFITALQNYPSSFFLALMTFGLFLVRRNRKRLNLPRTEYRSWTFVAIFYLLANIFLIIMPWVPPKAGINASSFNFFYAASSLTGLGFIFLCFLYYLVWTKILPKIGKYQIRQAVVTLDDGSITHKLLNIPNDKIDEWDRKHDPAGHSLDSGSISEFRIPDQDEEHRV</sequence>
<feature type="transmembrane region" description="Helical" evidence="6">
    <location>
        <begin position="108"/>
        <end position="130"/>
    </location>
</feature>
<feature type="compositionally biased region" description="Basic and acidic residues" evidence="5">
    <location>
        <begin position="587"/>
        <end position="597"/>
    </location>
</feature>
<evidence type="ECO:0000256" key="6">
    <source>
        <dbReference type="SAM" id="Phobius"/>
    </source>
</evidence>
<dbReference type="Proteomes" id="UP000827549">
    <property type="component" value="Chromosome 3"/>
</dbReference>
<dbReference type="PANTHER" id="PTHR11785:SF353">
    <property type="entry name" value="METHIONINE TRANSPORTER (EUROFUNG)"/>
    <property type="match status" value="1"/>
</dbReference>
<gene>
    <name evidence="7" type="primary">MUP1_3</name>
    <name evidence="7" type="ORF">LOC62_03G003826</name>
</gene>
<keyword evidence="4 6" id="KW-0472">Membrane</keyword>
<feature type="transmembrane region" description="Helical" evidence="6">
    <location>
        <begin position="505"/>
        <end position="527"/>
    </location>
</feature>
<feature type="transmembrane region" description="Helical" evidence="6">
    <location>
        <begin position="76"/>
        <end position="96"/>
    </location>
</feature>
<comment type="subcellular location">
    <subcellularLocation>
        <location evidence="1">Membrane</location>
        <topology evidence="1">Multi-pass membrane protein</topology>
    </subcellularLocation>
</comment>
<evidence type="ECO:0000256" key="5">
    <source>
        <dbReference type="SAM" id="MobiDB-lite"/>
    </source>
</evidence>
<feature type="transmembrane region" description="Helical" evidence="6">
    <location>
        <begin position="196"/>
        <end position="214"/>
    </location>
</feature>
<feature type="transmembrane region" description="Helical" evidence="6">
    <location>
        <begin position="403"/>
        <end position="423"/>
    </location>
</feature>
<feature type="transmembrane region" description="Helical" evidence="6">
    <location>
        <begin position="308"/>
        <end position="329"/>
    </location>
</feature>
<evidence type="ECO:0000256" key="3">
    <source>
        <dbReference type="ARBA" id="ARBA00022989"/>
    </source>
</evidence>
<dbReference type="PANTHER" id="PTHR11785">
    <property type="entry name" value="AMINO ACID TRANSPORTER"/>
    <property type="match status" value="1"/>
</dbReference>
<evidence type="ECO:0000256" key="4">
    <source>
        <dbReference type="ARBA" id="ARBA00023136"/>
    </source>
</evidence>
<organism evidence="7 8">
    <name type="scientific">Vanrija pseudolonga</name>
    <dbReference type="NCBI Taxonomy" id="143232"/>
    <lineage>
        <taxon>Eukaryota</taxon>
        <taxon>Fungi</taxon>
        <taxon>Dikarya</taxon>
        <taxon>Basidiomycota</taxon>
        <taxon>Agaricomycotina</taxon>
        <taxon>Tremellomycetes</taxon>
        <taxon>Trichosporonales</taxon>
        <taxon>Trichosporonaceae</taxon>
        <taxon>Vanrija</taxon>
    </lineage>
</organism>
<accession>A0AAF1BJV9</accession>
<protein>
    <submittedName>
        <fullName evidence="7">High-affinity methionine permease</fullName>
    </submittedName>
</protein>
<keyword evidence="2 6" id="KW-0812">Transmembrane</keyword>
<feature type="transmembrane region" description="Helical" evidence="6">
    <location>
        <begin position="429"/>
        <end position="454"/>
    </location>
</feature>
<dbReference type="GO" id="GO:0016020">
    <property type="term" value="C:membrane"/>
    <property type="evidence" value="ECO:0007669"/>
    <property type="project" value="UniProtKB-SubCell"/>
</dbReference>
<keyword evidence="8" id="KW-1185">Reference proteome</keyword>
<evidence type="ECO:0000256" key="1">
    <source>
        <dbReference type="ARBA" id="ARBA00004141"/>
    </source>
</evidence>
<evidence type="ECO:0000313" key="8">
    <source>
        <dbReference type="Proteomes" id="UP000827549"/>
    </source>
</evidence>
<reference evidence="7" key="1">
    <citation type="submission" date="2023-10" db="EMBL/GenBank/DDBJ databases">
        <authorList>
            <person name="Noh H."/>
        </authorList>
    </citation>
    <scope>NUCLEOTIDE SEQUENCE</scope>
    <source>
        <strain evidence="7">DUCC4014</strain>
    </source>
</reference>
<dbReference type="Pfam" id="PF13520">
    <property type="entry name" value="AA_permease_2"/>
    <property type="match status" value="1"/>
</dbReference>
<dbReference type="InterPro" id="IPR050598">
    <property type="entry name" value="AminoAcid_Transporter"/>
</dbReference>
<dbReference type="RefSeq" id="XP_062626342.1">
    <property type="nucleotide sequence ID" value="XM_062770358.1"/>
</dbReference>
<dbReference type="GeneID" id="87807067"/>
<evidence type="ECO:0000256" key="2">
    <source>
        <dbReference type="ARBA" id="ARBA00022692"/>
    </source>
</evidence>
<keyword evidence="3 6" id="KW-1133">Transmembrane helix</keyword>
<evidence type="ECO:0000313" key="7">
    <source>
        <dbReference type="EMBL" id="WOO80310.1"/>
    </source>
</evidence>
<feature type="transmembrane region" description="Helical" evidence="6">
    <location>
        <begin position="156"/>
        <end position="184"/>
    </location>
</feature>
<dbReference type="InterPro" id="IPR002293">
    <property type="entry name" value="AA/rel_permease1"/>
</dbReference>
<feature type="transmembrane region" description="Helical" evidence="6">
    <location>
        <begin position="220"/>
        <end position="248"/>
    </location>
</feature>
<feature type="transmembrane region" description="Helical" evidence="6">
    <location>
        <begin position="361"/>
        <end position="382"/>
    </location>
</feature>
<name>A0AAF1BJV9_9TREE</name>
<dbReference type="Gene3D" id="1.20.1740.10">
    <property type="entry name" value="Amino acid/polyamine transporter I"/>
    <property type="match status" value="1"/>
</dbReference>
<feature type="transmembrane region" description="Helical" evidence="6">
    <location>
        <begin position="474"/>
        <end position="493"/>
    </location>
</feature>
<proteinExistence type="predicted"/>
<dbReference type="AlphaFoldDB" id="A0AAF1BJV9"/>
<feature type="region of interest" description="Disordered" evidence="5">
    <location>
        <begin position="573"/>
        <end position="597"/>
    </location>
</feature>